<dbReference type="EMBL" id="ACCL02000041">
    <property type="protein sequence ID" value="EET58227.1"/>
    <property type="molecule type" value="Genomic_DNA"/>
</dbReference>
<sequence length="71" mass="8231">MSPSPFLSRTCLYSIIDFTEFKEKIIKLLCKLTTKKRPPDVFVVCMATKKHRSAAVFRRFAMPAFPVTENF</sequence>
<dbReference type="AlphaFoldDB" id="C6LMC7"/>
<evidence type="ECO:0000313" key="1">
    <source>
        <dbReference type="EMBL" id="EET58227.1"/>
    </source>
</evidence>
<evidence type="ECO:0000313" key="2">
    <source>
        <dbReference type="Proteomes" id="UP000005561"/>
    </source>
</evidence>
<reference evidence="1" key="1">
    <citation type="submission" date="2009-07" db="EMBL/GenBank/DDBJ databases">
        <authorList>
            <person name="Weinstock G."/>
            <person name="Sodergren E."/>
            <person name="Clifton S."/>
            <person name="Fulton L."/>
            <person name="Fulton B."/>
            <person name="Courtney L."/>
            <person name="Fronick C."/>
            <person name="Harrison M."/>
            <person name="Strong C."/>
            <person name="Farmer C."/>
            <person name="Delahaunty K."/>
            <person name="Markovic C."/>
            <person name="Hall O."/>
            <person name="Minx P."/>
            <person name="Tomlinson C."/>
            <person name="Mitreva M."/>
            <person name="Nelson J."/>
            <person name="Hou S."/>
            <person name="Wollam A."/>
            <person name="Pepin K.H."/>
            <person name="Johnson M."/>
            <person name="Bhonagiri V."/>
            <person name="Nash W.E."/>
            <person name="Warren W."/>
            <person name="Chinwalla A."/>
            <person name="Mardis E.R."/>
            <person name="Wilson R.K."/>
        </authorList>
    </citation>
    <scope>NUCLEOTIDE SEQUENCE [LARGE SCALE GENOMIC DNA]</scope>
    <source>
        <strain evidence="1">DSM 14469</strain>
    </source>
</reference>
<dbReference type="Proteomes" id="UP000005561">
    <property type="component" value="Unassembled WGS sequence"/>
</dbReference>
<proteinExistence type="predicted"/>
<organism evidence="1 2">
    <name type="scientific">Marvinbryantia formatexigens DSM 14469</name>
    <dbReference type="NCBI Taxonomy" id="478749"/>
    <lineage>
        <taxon>Bacteria</taxon>
        <taxon>Bacillati</taxon>
        <taxon>Bacillota</taxon>
        <taxon>Clostridia</taxon>
        <taxon>Lachnospirales</taxon>
        <taxon>Lachnospiraceae</taxon>
        <taxon>Marvinbryantia</taxon>
    </lineage>
</organism>
<keyword evidence="2" id="KW-1185">Reference proteome</keyword>
<comment type="caution">
    <text evidence="1">The sequence shown here is derived from an EMBL/GenBank/DDBJ whole genome shotgun (WGS) entry which is preliminary data.</text>
</comment>
<name>C6LMC7_9FIRM</name>
<accession>C6LMC7</accession>
<protein>
    <submittedName>
        <fullName evidence="1">Uncharacterized protein</fullName>
    </submittedName>
</protein>
<gene>
    <name evidence="1" type="ORF">BRYFOR_09826</name>
</gene>